<dbReference type="EMBL" id="JXJN01017348">
    <property type="status" value="NOT_ANNOTATED_CDS"/>
    <property type="molecule type" value="Genomic_DNA"/>
</dbReference>
<proteinExistence type="predicted"/>
<organism evidence="1 2">
    <name type="scientific">Glossina palpalis gambiensis</name>
    <dbReference type="NCBI Taxonomy" id="67801"/>
    <lineage>
        <taxon>Eukaryota</taxon>
        <taxon>Metazoa</taxon>
        <taxon>Ecdysozoa</taxon>
        <taxon>Arthropoda</taxon>
        <taxon>Hexapoda</taxon>
        <taxon>Insecta</taxon>
        <taxon>Pterygota</taxon>
        <taxon>Neoptera</taxon>
        <taxon>Endopterygota</taxon>
        <taxon>Diptera</taxon>
        <taxon>Brachycera</taxon>
        <taxon>Muscomorpha</taxon>
        <taxon>Hippoboscoidea</taxon>
        <taxon>Glossinidae</taxon>
        <taxon>Glossina</taxon>
    </lineage>
</organism>
<dbReference type="AlphaFoldDB" id="A0A1B0BNF6"/>
<dbReference type="VEuPathDB" id="VectorBase:GPPI035549"/>
<keyword evidence="2" id="KW-1185">Reference proteome</keyword>
<dbReference type="Proteomes" id="UP000092460">
    <property type="component" value="Unassembled WGS sequence"/>
</dbReference>
<evidence type="ECO:0000313" key="2">
    <source>
        <dbReference type="Proteomes" id="UP000092460"/>
    </source>
</evidence>
<protein>
    <submittedName>
        <fullName evidence="1">Uncharacterized protein</fullName>
    </submittedName>
</protein>
<reference evidence="1" key="2">
    <citation type="submission" date="2020-05" db="UniProtKB">
        <authorList>
            <consortium name="EnsemblMetazoa"/>
        </authorList>
    </citation>
    <scope>IDENTIFICATION</scope>
    <source>
        <strain evidence="1">IAEA</strain>
    </source>
</reference>
<sequence length="118" mass="13432">MAYPVMTIIAVLASEELKVFSRANDPRLAVILSKFNLNQKLAPFNSKDDEFHDKRLIKVELFCFKNSISRVKLQNFILQLMINSSSISVPPFQQPHPSCVTTLPCPIDDHLTDGNWDE</sequence>
<accession>A0A1B0BNF6</accession>
<name>A0A1B0BNF6_9MUSC</name>
<reference evidence="2" key="1">
    <citation type="submission" date="2015-01" db="EMBL/GenBank/DDBJ databases">
        <authorList>
            <person name="Aksoy S."/>
            <person name="Warren W."/>
            <person name="Wilson R.K."/>
        </authorList>
    </citation>
    <scope>NUCLEOTIDE SEQUENCE [LARGE SCALE GENOMIC DNA]</scope>
    <source>
        <strain evidence="2">IAEA</strain>
    </source>
</reference>
<evidence type="ECO:0000313" key="1">
    <source>
        <dbReference type="EnsemblMetazoa" id="GPPI035549-PA"/>
    </source>
</evidence>
<dbReference type="EnsemblMetazoa" id="GPPI035549-RA">
    <property type="protein sequence ID" value="GPPI035549-PA"/>
    <property type="gene ID" value="GPPI035549"/>
</dbReference>